<evidence type="ECO:0000256" key="5">
    <source>
        <dbReference type="ARBA" id="ARBA00022729"/>
    </source>
</evidence>
<gene>
    <name evidence="8" type="primary">LOC116189278</name>
</gene>
<evidence type="ECO:0000256" key="2">
    <source>
        <dbReference type="ARBA" id="ARBA00005581"/>
    </source>
</evidence>
<evidence type="ECO:0000256" key="1">
    <source>
        <dbReference type="ARBA" id="ARBA00004613"/>
    </source>
</evidence>
<protein>
    <recommendedName>
        <fullName evidence="6">S-protein homolog</fullName>
    </recommendedName>
</protein>
<dbReference type="SUPFAM" id="SSF49503">
    <property type="entry name" value="Cupredoxins"/>
    <property type="match status" value="1"/>
</dbReference>
<reference evidence="7" key="1">
    <citation type="journal article" date="2020" name="Plant Biotechnol. J.">
        <title>The pomegranate (Punica granatum L.) draft genome dissects genetic divergence between soft- and hard-seeded cultivars.</title>
        <authorList>
            <person name="Luo X."/>
            <person name="Li H."/>
            <person name="Wu Z."/>
            <person name="Yao W."/>
            <person name="Zhao P."/>
            <person name="Cao D."/>
            <person name="Yu H."/>
            <person name="Li K."/>
            <person name="Poudel K."/>
            <person name="Zhao D."/>
            <person name="Zhang F."/>
            <person name="Xia X."/>
            <person name="Chen L."/>
            <person name="Wang Q."/>
            <person name="Jing D."/>
            <person name="Cao S."/>
        </authorList>
    </citation>
    <scope>NUCLEOTIDE SEQUENCE [LARGE SCALE GENOMIC DNA]</scope>
    <source>
        <strain evidence="7">cv. Tunisia</strain>
    </source>
</reference>
<organism evidence="7 8">
    <name type="scientific">Punica granatum</name>
    <name type="common">Pomegranate</name>
    <dbReference type="NCBI Taxonomy" id="22663"/>
    <lineage>
        <taxon>Eukaryota</taxon>
        <taxon>Viridiplantae</taxon>
        <taxon>Streptophyta</taxon>
        <taxon>Embryophyta</taxon>
        <taxon>Tracheophyta</taxon>
        <taxon>Spermatophyta</taxon>
        <taxon>Magnoliopsida</taxon>
        <taxon>eudicotyledons</taxon>
        <taxon>Gunneridae</taxon>
        <taxon>Pentapetalae</taxon>
        <taxon>rosids</taxon>
        <taxon>malvids</taxon>
        <taxon>Myrtales</taxon>
        <taxon>Lythraceae</taxon>
        <taxon>Punica</taxon>
    </lineage>
</organism>
<dbReference type="InterPro" id="IPR010264">
    <property type="entry name" value="Self-incomp_S1"/>
</dbReference>
<evidence type="ECO:0000256" key="6">
    <source>
        <dbReference type="RuleBase" id="RU367044"/>
    </source>
</evidence>
<dbReference type="Pfam" id="PF05938">
    <property type="entry name" value="Self-incomp_S1"/>
    <property type="match status" value="1"/>
</dbReference>
<dbReference type="GO" id="GO:0005576">
    <property type="term" value="C:extracellular region"/>
    <property type="evidence" value="ECO:0007669"/>
    <property type="project" value="UniProtKB-SubCell"/>
</dbReference>
<dbReference type="Gene3D" id="2.60.40.420">
    <property type="entry name" value="Cupredoxins - blue copper proteins"/>
    <property type="match status" value="1"/>
</dbReference>
<evidence type="ECO:0000313" key="8">
    <source>
        <dbReference type="RefSeq" id="XP_031374729.1"/>
    </source>
</evidence>
<dbReference type="RefSeq" id="XP_031374729.1">
    <property type="nucleotide sequence ID" value="XM_031518869.1"/>
</dbReference>
<reference evidence="8" key="2">
    <citation type="submission" date="2025-08" db="UniProtKB">
        <authorList>
            <consortium name="RefSeq"/>
        </authorList>
    </citation>
    <scope>IDENTIFICATION</scope>
    <source>
        <tissue evidence="8">Leaf</tissue>
    </source>
</reference>
<dbReference type="GeneID" id="116189278"/>
<dbReference type="PANTHER" id="PTHR31232:SF43">
    <property type="entry name" value="S-PROTEIN HOMOLOG 29-RELATED"/>
    <property type="match status" value="1"/>
</dbReference>
<sequence length="150" mass="17079">MSLINRISSFLLIIAMFLLVLGEAMATVTETTDKINFGLGPKVLVDISNKLPNGTSFTFHCKSKNDDLGTHVVEPGQKYGFRFRVNFFGTTLFFCGAKWQGGHVVFDIYKASRDDMYRCPYHCRWEARGDAIVGYMEHYPNPDIVIPWNK</sequence>
<name>A0A6P8BWM8_PUNGR</name>
<accession>A0A6P8BWM8</accession>
<keyword evidence="5 6" id="KW-0732">Signal</keyword>
<comment type="subcellular location">
    <subcellularLocation>
        <location evidence="1 6">Secreted</location>
    </subcellularLocation>
</comment>
<evidence type="ECO:0000256" key="4">
    <source>
        <dbReference type="ARBA" id="ARBA00022525"/>
    </source>
</evidence>
<evidence type="ECO:0000313" key="7">
    <source>
        <dbReference type="Proteomes" id="UP000515151"/>
    </source>
</evidence>
<dbReference type="Proteomes" id="UP000515151">
    <property type="component" value="Chromosome 8"/>
</dbReference>
<dbReference type="OrthoDB" id="1933876at2759"/>
<feature type="chain" id="PRO_5028510005" description="S-protein homolog" evidence="6">
    <location>
        <begin position="27"/>
        <end position="150"/>
    </location>
</feature>
<evidence type="ECO:0000256" key="3">
    <source>
        <dbReference type="ARBA" id="ARBA00022471"/>
    </source>
</evidence>
<feature type="signal peptide" evidence="6">
    <location>
        <begin position="1"/>
        <end position="26"/>
    </location>
</feature>
<dbReference type="GO" id="GO:0005507">
    <property type="term" value="F:copper ion binding"/>
    <property type="evidence" value="ECO:0007669"/>
    <property type="project" value="InterPro"/>
</dbReference>
<dbReference type="GO" id="GO:0060320">
    <property type="term" value="P:rejection of self pollen"/>
    <property type="evidence" value="ECO:0007669"/>
    <property type="project" value="UniProtKB-KW"/>
</dbReference>
<keyword evidence="7" id="KW-1185">Reference proteome</keyword>
<dbReference type="AlphaFoldDB" id="A0A6P8BWM8"/>
<proteinExistence type="inferred from homology"/>
<dbReference type="PANTHER" id="PTHR31232">
    <property type="match status" value="1"/>
</dbReference>
<keyword evidence="3 6" id="KW-0713">Self-incompatibility</keyword>
<keyword evidence="4 6" id="KW-0964">Secreted</keyword>
<dbReference type="InterPro" id="IPR008972">
    <property type="entry name" value="Cupredoxin"/>
</dbReference>
<comment type="similarity">
    <text evidence="2 6">Belongs to the plant self-incompatibility (S1) protein family.</text>
</comment>